<feature type="transmembrane region" description="Helical" evidence="1">
    <location>
        <begin position="20"/>
        <end position="47"/>
    </location>
</feature>
<reference evidence="3" key="1">
    <citation type="submission" date="2022-11" db="UniProtKB">
        <authorList>
            <consortium name="WormBaseParasite"/>
        </authorList>
    </citation>
    <scope>IDENTIFICATION</scope>
</reference>
<dbReference type="Proteomes" id="UP000887565">
    <property type="component" value="Unplaced"/>
</dbReference>
<organism evidence="2 3">
    <name type="scientific">Romanomermis culicivorax</name>
    <name type="common">Nematode worm</name>
    <dbReference type="NCBI Taxonomy" id="13658"/>
    <lineage>
        <taxon>Eukaryota</taxon>
        <taxon>Metazoa</taxon>
        <taxon>Ecdysozoa</taxon>
        <taxon>Nematoda</taxon>
        <taxon>Enoplea</taxon>
        <taxon>Dorylaimia</taxon>
        <taxon>Mermithida</taxon>
        <taxon>Mermithoidea</taxon>
        <taxon>Mermithidae</taxon>
        <taxon>Romanomermis</taxon>
    </lineage>
</organism>
<keyword evidence="1" id="KW-0472">Membrane</keyword>
<name>A0A915JB38_ROMCU</name>
<keyword evidence="2" id="KW-1185">Reference proteome</keyword>
<sequence>MYIRIPAHLASWSFTSFTVFYQRFALFPTILIINVSLGAIIIVTHTFSSNKISQSLRPEAISLPIQILASEINKISKKARIYFKAWIRNN</sequence>
<dbReference type="AlphaFoldDB" id="A0A915JB38"/>
<accession>A0A915JB38</accession>
<keyword evidence="1" id="KW-0812">Transmembrane</keyword>
<evidence type="ECO:0000313" key="3">
    <source>
        <dbReference type="WBParaSite" id="nRc.2.0.1.t22995-RA"/>
    </source>
</evidence>
<evidence type="ECO:0000256" key="1">
    <source>
        <dbReference type="SAM" id="Phobius"/>
    </source>
</evidence>
<evidence type="ECO:0000313" key="2">
    <source>
        <dbReference type="Proteomes" id="UP000887565"/>
    </source>
</evidence>
<protein>
    <submittedName>
        <fullName evidence="3">Uncharacterized protein</fullName>
    </submittedName>
</protein>
<keyword evidence="1" id="KW-1133">Transmembrane helix</keyword>
<dbReference type="WBParaSite" id="nRc.2.0.1.t22995-RA">
    <property type="protein sequence ID" value="nRc.2.0.1.t22995-RA"/>
    <property type="gene ID" value="nRc.2.0.1.g22995"/>
</dbReference>
<proteinExistence type="predicted"/>